<reference evidence="5 6" key="1">
    <citation type="journal article" date="2019" name="Int. J. Syst. Evol. Microbiol.">
        <title>The Global Catalogue of Microorganisms (GCM) 10K type strain sequencing project: providing services to taxonomists for standard genome sequencing and annotation.</title>
        <authorList>
            <consortium name="The Broad Institute Genomics Platform"/>
            <consortium name="The Broad Institute Genome Sequencing Center for Infectious Disease"/>
            <person name="Wu L."/>
            <person name="Ma J."/>
        </authorList>
    </citation>
    <scope>NUCLEOTIDE SEQUENCE [LARGE SCALE GENOMIC DNA]</scope>
    <source>
        <strain evidence="5 6">JCM 16014</strain>
    </source>
</reference>
<feature type="region of interest" description="Disordered" evidence="2">
    <location>
        <begin position="378"/>
        <end position="420"/>
    </location>
</feature>
<sequence length="511" mass="53014">MRGILGWGVHLPYRRLDLATVAAVAGSGGGKGTRGIASYDEDTTTMAVAAARAALLGVSGPAAAASPATATATTPTPTPIKTLWFCTTAPAYQDRTNATAVHAALRLPRATAAYDATGAVRSAVGVLDAALSGAGSHLVVTSDLRTGRPGGADEAAGGDAAAALLVGDGTAAAPVLAELVGHAAATEEFLDRWRTPGDLASKTWEERFGETRYATVGTEAWNALLAATGLRPEAVDVLLVAGTHERAARSVLKKTGVPAERLHDPFVRTLGNAGAAQPALLLASALENARPGQTIALLVLADGADAFLWRTTDALATHTGPTPTVADQIAQGALLPYGRYLAWRGFLPVEPPRRPEPARTSASAAARATAWKFALVGSQNTDPQHGSKQTESQHTDSQHPEPHHPVHLPPSPFDTAPHPAADAEGTVVTFTIDRLAYSPSPPVVFAVVDFDGGGRLPIELTDVDPAEVAIGLRVQATFRRLSSADGVHNYFWKARPVRPVRGLPPGPEGIR</sequence>
<gene>
    <name evidence="5" type="ORF">GCM10009839_84730</name>
</gene>
<dbReference type="Gene3D" id="3.40.47.10">
    <property type="match status" value="2"/>
</dbReference>
<dbReference type="InterPro" id="IPR016039">
    <property type="entry name" value="Thiolase-like"/>
</dbReference>
<evidence type="ECO:0000256" key="1">
    <source>
        <dbReference type="ARBA" id="ARBA00022679"/>
    </source>
</evidence>
<dbReference type="Pfam" id="PF01796">
    <property type="entry name" value="OB_ChsH2_C"/>
    <property type="match status" value="1"/>
</dbReference>
<keyword evidence="1" id="KW-0808">Transferase</keyword>
<feature type="compositionally biased region" description="Basic and acidic residues" evidence="2">
    <location>
        <begin position="391"/>
        <end position="404"/>
    </location>
</feature>
<dbReference type="RefSeq" id="WP_344671403.1">
    <property type="nucleotide sequence ID" value="NZ_BAAAQN010000080.1"/>
</dbReference>
<protein>
    <recommendedName>
        <fullName evidence="7">Hydroxymethylglutaryl-CoA synthase</fullName>
    </recommendedName>
</protein>
<comment type="caution">
    <text evidence="5">The sequence shown here is derived from an EMBL/GenBank/DDBJ whole genome shotgun (WGS) entry which is preliminary data.</text>
</comment>
<keyword evidence="6" id="KW-1185">Reference proteome</keyword>
<evidence type="ECO:0000259" key="3">
    <source>
        <dbReference type="Pfam" id="PF01796"/>
    </source>
</evidence>
<accession>A0ABN2VFP2</accession>
<name>A0ABN2VFP2_9ACTN</name>
<dbReference type="SUPFAM" id="SSF50249">
    <property type="entry name" value="Nucleic acid-binding proteins"/>
    <property type="match status" value="1"/>
</dbReference>
<evidence type="ECO:0008006" key="7">
    <source>
        <dbReference type="Google" id="ProtNLM"/>
    </source>
</evidence>
<dbReference type="InterPro" id="IPR002878">
    <property type="entry name" value="ChsH2_C"/>
</dbReference>
<dbReference type="InterPro" id="IPR012340">
    <property type="entry name" value="NA-bd_OB-fold"/>
</dbReference>
<feature type="domain" description="ChsH2 C-terminal OB-fold" evidence="3">
    <location>
        <begin position="422"/>
        <end position="479"/>
    </location>
</feature>
<evidence type="ECO:0000313" key="6">
    <source>
        <dbReference type="Proteomes" id="UP001500751"/>
    </source>
</evidence>
<dbReference type="Proteomes" id="UP001500751">
    <property type="component" value="Unassembled WGS sequence"/>
</dbReference>
<feature type="compositionally biased region" description="Polar residues" evidence="2">
    <location>
        <begin position="378"/>
        <end position="390"/>
    </location>
</feature>
<dbReference type="SUPFAM" id="SSF53901">
    <property type="entry name" value="Thiolase-like"/>
    <property type="match status" value="2"/>
</dbReference>
<dbReference type="EMBL" id="BAAAQN010000080">
    <property type="protein sequence ID" value="GAA2060903.1"/>
    <property type="molecule type" value="Genomic_DNA"/>
</dbReference>
<dbReference type="InterPro" id="IPR013747">
    <property type="entry name" value="ACP_syn_III_C"/>
</dbReference>
<evidence type="ECO:0000259" key="4">
    <source>
        <dbReference type="Pfam" id="PF08541"/>
    </source>
</evidence>
<evidence type="ECO:0000256" key="2">
    <source>
        <dbReference type="SAM" id="MobiDB-lite"/>
    </source>
</evidence>
<organism evidence="5 6">
    <name type="scientific">Catenulispora yoronensis</name>
    <dbReference type="NCBI Taxonomy" id="450799"/>
    <lineage>
        <taxon>Bacteria</taxon>
        <taxon>Bacillati</taxon>
        <taxon>Actinomycetota</taxon>
        <taxon>Actinomycetes</taxon>
        <taxon>Catenulisporales</taxon>
        <taxon>Catenulisporaceae</taxon>
        <taxon>Catenulispora</taxon>
    </lineage>
</organism>
<proteinExistence type="predicted"/>
<feature type="domain" description="Beta-ketoacyl-[acyl-carrier-protein] synthase III C-terminal" evidence="4">
    <location>
        <begin position="225"/>
        <end position="303"/>
    </location>
</feature>
<evidence type="ECO:0000313" key="5">
    <source>
        <dbReference type="EMBL" id="GAA2060903.1"/>
    </source>
</evidence>
<dbReference type="Pfam" id="PF08541">
    <property type="entry name" value="ACP_syn_III_C"/>
    <property type="match status" value="1"/>
</dbReference>